<evidence type="ECO:0000256" key="10">
    <source>
        <dbReference type="SAM" id="MobiDB-lite"/>
    </source>
</evidence>
<evidence type="ECO:0000313" key="11">
    <source>
        <dbReference type="EMBL" id="CUA73487.1"/>
    </source>
</evidence>
<dbReference type="EMBL" id="CYGV01001389">
    <property type="protein sequence ID" value="CUA73487.1"/>
    <property type="molecule type" value="Genomic_DNA"/>
</dbReference>
<accession>A0A0K6G5H3</accession>
<dbReference type="PANTHER" id="PTHR24089">
    <property type="entry name" value="SOLUTE CARRIER FAMILY 25"/>
    <property type="match status" value="1"/>
</dbReference>
<feature type="region of interest" description="Disordered" evidence="10">
    <location>
        <begin position="1"/>
        <end position="20"/>
    </location>
</feature>
<keyword evidence="3 8" id="KW-0812">Transmembrane</keyword>
<dbReference type="PRINTS" id="PR00926">
    <property type="entry name" value="MITOCARRIER"/>
</dbReference>
<evidence type="ECO:0000313" key="12">
    <source>
        <dbReference type="Proteomes" id="UP000044841"/>
    </source>
</evidence>
<evidence type="ECO:0000256" key="3">
    <source>
        <dbReference type="ARBA" id="ARBA00022692"/>
    </source>
</evidence>
<dbReference type="Pfam" id="PF00153">
    <property type="entry name" value="Mito_carr"/>
    <property type="match status" value="2"/>
</dbReference>
<dbReference type="AlphaFoldDB" id="A0A0K6G5H3"/>
<evidence type="ECO:0000256" key="8">
    <source>
        <dbReference type="PROSITE-ProRule" id="PRU00282"/>
    </source>
</evidence>
<dbReference type="GO" id="GO:0055085">
    <property type="term" value="P:transmembrane transport"/>
    <property type="evidence" value="ECO:0007669"/>
    <property type="project" value="InterPro"/>
</dbReference>
<keyword evidence="4" id="KW-0677">Repeat</keyword>
<keyword evidence="7 8" id="KW-0472">Membrane</keyword>
<keyword evidence="6" id="KW-0496">Mitochondrion</keyword>
<feature type="repeat" description="Solcar" evidence="8">
    <location>
        <begin position="79"/>
        <end position="168"/>
    </location>
</feature>
<dbReference type="InterPro" id="IPR018108">
    <property type="entry name" value="MCP_transmembrane"/>
</dbReference>
<dbReference type="InterPro" id="IPR002067">
    <property type="entry name" value="MCP"/>
</dbReference>
<feature type="repeat" description="Solcar" evidence="8">
    <location>
        <begin position="1"/>
        <end position="70"/>
    </location>
</feature>
<dbReference type="GO" id="GO:0031966">
    <property type="term" value="C:mitochondrial membrane"/>
    <property type="evidence" value="ECO:0007669"/>
    <property type="project" value="UniProtKB-SubCell"/>
</dbReference>
<evidence type="ECO:0000256" key="4">
    <source>
        <dbReference type="ARBA" id="ARBA00022737"/>
    </source>
</evidence>
<dbReference type="PROSITE" id="PS50920">
    <property type="entry name" value="SOLCAR"/>
    <property type="match status" value="2"/>
</dbReference>
<comment type="similarity">
    <text evidence="9">Belongs to the mitochondrial carrier (TC 2.A.29) family.</text>
</comment>
<keyword evidence="2 9" id="KW-0813">Transport</keyword>
<dbReference type="Proteomes" id="UP000044841">
    <property type="component" value="Unassembled WGS sequence"/>
</dbReference>
<evidence type="ECO:0000256" key="1">
    <source>
        <dbReference type="ARBA" id="ARBA00004225"/>
    </source>
</evidence>
<reference evidence="11 12" key="1">
    <citation type="submission" date="2015-07" db="EMBL/GenBank/DDBJ databases">
        <authorList>
            <person name="Noorani M."/>
        </authorList>
    </citation>
    <scope>NUCLEOTIDE SEQUENCE [LARGE SCALE GENOMIC DNA]</scope>
    <source>
        <strain evidence="11">BBA 69670</strain>
    </source>
</reference>
<keyword evidence="12" id="KW-1185">Reference proteome</keyword>
<gene>
    <name evidence="11" type="ORF">RSOLAG22IIIB_05337</name>
</gene>
<evidence type="ECO:0000256" key="7">
    <source>
        <dbReference type="ARBA" id="ARBA00023136"/>
    </source>
</evidence>
<dbReference type="SUPFAM" id="SSF103506">
    <property type="entry name" value="Mitochondrial carrier"/>
    <property type="match status" value="1"/>
</dbReference>
<evidence type="ECO:0000256" key="5">
    <source>
        <dbReference type="ARBA" id="ARBA00022989"/>
    </source>
</evidence>
<dbReference type="Gene3D" id="1.50.40.10">
    <property type="entry name" value="Mitochondrial carrier domain"/>
    <property type="match status" value="1"/>
</dbReference>
<comment type="subcellular location">
    <subcellularLocation>
        <location evidence="1">Mitochondrion membrane</location>
        <topology evidence="1">Multi-pass membrane protein</topology>
    </subcellularLocation>
</comment>
<name>A0A0K6G5H3_9AGAM</name>
<proteinExistence type="inferred from homology"/>
<sequence>MATLLQHPSPVPRQPPARRQQVPSMWGMKLKVMREEGGIRGLYRGLIPTAVGVAPYVGINFAAYERLRQIITPDPTVQYSALRKLLCGALARSISQTLTYPFDALRRKMQVVGMQQGVSGYKYNGAIDALRTIVRVEGIQGLYRGLWPNSKSPTIATSFFTYETVKDLLNSV</sequence>
<protein>
    <submittedName>
        <fullName evidence="11">Putative mitochondrial carrier YPR011C [Saccharomyces cerevisiae S288c]</fullName>
    </submittedName>
</protein>
<evidence type="ECO:0000256" key="6">
    <source>
        <dbReference type="ARBA" id="ARBA00023128"/>
    </source>
</evidence>
<evidence type="ECO:0000256" key="9">
    <source>
        <dbReference type="RuleBase" id="RU000488"/>
    </source>
</evidence>
<organism evidence="11 12">
    <name type="scientific">Rhizoctonia solani</name>
    <dbReference type="NCBI Taxonomy" id="456999"/>
    <lineage>
        <taxon>Eukaryota</taxon>
        <taxon>Fungi</taxon>
        <taxon>Dikarya</taxon>
        <taxon>Basidiomycota</taxon>
        <taxon>Agaricomycotina</taxon>
        <taxon>Agaricomycetes</taxon>
        <taxon>Cantharellales</taxon>
        <taxon>Ceratobasidiaceae</taxon>
        <taxon>Rhizoctonia</taxon>
    </lineage>
</organism>
<dbReference type="InterPro" id="IPR023395">
    <property type="entry name" value="MCP_dom_sf"/>
</dbReference>
<keyword evidence="5" id="KW-1133">Transmembrane helix</keyword>
<evidence type="ECO:0000256" key="2">
    <source>
        <dbReference type="ARBA" id="ARBA00022448"/>
    </source>
</evidence>